<dbReference type="InterPro" id="IPR011009">
    <property type="entry name" value="Kinase-like_dom_sf"/>
</dbReference>
<dbReference type="EMBL" id="JARAKH010000043">
    <property type="protein sequence ID" value="KAK8379216.1"/>
    <property type="molecule type" value="Genomic_DNA"/>
</dbReference>
<evidence type="ECO:0000256" key="1">
    <source>
        <dbReference type="ARBA" id="ARBA00022741"/>
    </source>
</evidence>
<evidence type="ECO:0000313" key="6">
    <source>
        <dbReference type="Proteomes" id="UP001487740"/>
    </source>
</evidence>
<dbReference type="InterPro" id="IPR000719">
    <property type="entry name" value="Prot_kinase_dom"/>
</dbReference>
<evidence type="ECO:0000259" key="4">
    <source>
        <dbReference type="PROSITE" id="PS50011"/>
    </source>
</evidence>
<dbReference type="SUPFAM" id="SSF56112">
    <property type="entry name" value="Protein kinase-like (PK-like)"/>
    <property type="match status" value="1"/>
</dbReference>
<dbReference type="Proteomes" id="UP001487740">
    <property type="component" value="Unassembled WGS sequence"/>
</dbReference>
<dbReference type="GO" id="GO:0005524">
    <property type="term" value="F:ATP binding"/>
    <property type="evidence" value="ECO:0007669"/>
    <property type="project" value="UniProtKB-KW"/>
</dbReference>
<feature type="compositionally biased region" description="Polar residues" evidence="3">
    <location>
        <begin position="349"/>
        <end position="361"/>
    </location>
</feature>
<name>A0AAW0SVU5_SCYPA</name>
<keyword evidence="2" id="KW-0067">ATP-binding</keyword>
<evidence type="ECO:0000256" key="2">
    <source>
        <dbReference type="ARBA" id="ARBA00022840"/>
    </source>
</evidence>
<dbReference type="GO" id="GO:0004672">
    <property type="term" value="F:protein kinase activity"/>
    <property type="evidence" value="ECO:0007669"/>
    <property type="project" value="InterPro"/>
</dbReference>
<dbReference type="InterPro" id="IPR008271">
    <property type="entry name" value="Ser/Thr_kinase_AS"/>
</dbReference>
<evidence type="ECO:0000256" key="3">
    <source>
        <dbReference type="SAM" id="MobiDB-lite"/>
    </source>
</evidence>
<dbReference type="EMBL" id="JARAKH010000043">
    <property type="protein sequence ID" value="KAK8379215.1"/>
    <property type="molecule type" value="Genomic_DNA"/>
</dbReference>
<dbReference type="Gene3D" id="1.10.510.10">
    <property type="entry name" value="Transferase(Phosphotransferase) domain 1"/>
    <property type="match status" value="1"/>
</dbReference>
<evidence type="ECO:0000313" key="5">
    <source>
        <dbReference type="EMBL" id="KAK8379211.1"/>
    </source>
</evidence>
<dbReference type="EMBL" id="JARAKH010000043">
    <property type="protein sequence ID" value="KAK8379211.1"/>
    <property type="molecule type" value="Genomic_DNA"/>
</dbReference>
<keyword evidence="1" id="KW-0547">Nucleotide-binding</keyword>
<feature type="domain" description="Protein kinase" evidence="4">
    <location>
        <begin position="72"/>
        <end position="327"/>
    </location>
</feature>
<feature type="region of interest" description="Disordered" evidence="3">
    <location>
        <begin position="330"/>
        <end position="387"/>
    </location>
</feature>
<dbReference type="PROSITE" id="PS50011">
    <property type="entry name" value="PROTEIN_KINASE_DOM"/>
    <property type="match status" value="1"/>
</dbReference>
<comment type="caution">
    <text evidence="5">The sequence shown here is derived from an EMBL/GenBank/DDBJ whole genome shotgun (WGS) entry which is preliminary data.</text>
</comment>
<dbReference type="AlphaFoldDB" id="A0AAW0SVU5"/>
<organism evidence="5 6">
    <name type="scientific">Scylla paramamosain</name>
    <name type="common">Mud crab</name>
    <dbReference type="NCBI Taxonomy" id="85552"/>
    <lineage>
        <taxon>Eukaryota</taxon>
        <taxon>Metazoa</taxon>
        <taxon>Ecdysozoa</taxon>
        <taxon>Arthropoda</taxon>
        <taxon>Crustacea</taxon>
        <taxon>Multicrustacea</taxon>
        <taxon>Malacostraca</taxon>
        <taxon>Eumalacostraca</taxon>
        <taxon>Eucarida</taxon>
        <taxon>Decapoda</taxon>
        <taxon>Pleocyemata</taxon>
        <taxon>Brachyura</taxon>
        <taxon>Eubrachyura</taxon>
        <taxon>Portunoidea</taxon>
        <taxon>Portunidae</taxon>
        <taxon>Portuninae</taxon>
        <taxon>Scylla</taxon>
    </lineage>
</organism>
<dbReference type="Pfam" id="PF00069">
    <property type="entry name" value="Pkinase"/>
    <property type="match status" value="1"/>
</dbReference>
<gene>
    <name evidence="5" type="ORF">O3P69_019217</name>
</gene>
<dbReference type="PROSITE" id="PS00108">
    <property type="entry name" value="PROTEIN_KINASE_ST"/>
    <property type="match status" value="1"/>
</dbReference>
<dbReference type="EMBL" id="JARAKH010000043">
    <property type="protein sequence ID" value="KAK8379213.1"/>
    <property type="molecule type" value="Genomic_DNA"/>
</dbReference>
<protein>
    <recommendedName>
        <fullName evidence="4">Protein kinase domain-containing protein</fullName>
    </recommendedName>
</protein>
<dbReference type="EMBL" id="JARAKH010000043">
    <property type="protein sequence ID" value="KAK8379212.1"/>
    <property type="molecule type" value="Genomic_DNA"/>
</dbReference>
<accession>A0AAW0SVU5</accession>
<dbReference type="PANTHER" id="PTHR24347">
    <property type="entry name" value="SERINE/THREONINE-PROTEIN KINASE"/>
    <property type="match status" value="1"/>
</dbReference>
<reference evidence="5 6" key="1">
    <citation type="submission" date="2023-03" db="EMBL/GenBank/DDBJ databases">
        <title>High-quality genome of Scylla paramamosain provides insights in environmental adaptation.</title>
        <authorList>
            <person name="Zhang L."/>
        </authorList>
    </citation>
    <scope>NUCLEOTIDE SEQUENCE [LARGE SCALE GENOMIC DNA]</scope>
    <source>
        <strain evidence="5">LZ_2023a</strain>
        <tissue evidence="5">Muscle</tissue>
    </source>
</reference>
<dbReference type="SMART" id="SM00220">
    <property type="entry name" value="S_TKc"/>
    <property type="match status" value="1"/>
</dbReference>
<dbReference type="EMBL" id="JARAKH010000043">
    <property type="protein sequence ID" value="KAK8379214.1"/>
    <property type="molecule type" value="Genomic_DNA"/>
</dbReference>
<proteinExistence type="predicted"/>
<dbReference type="FunFam" id="1.10.510.10:FF:000571">
    <property type="entry name" value="Maternal embryonic leucine zipper kinase"/>
    <property type="match status" value="1"/>
</dbReference>
<feature type="region of interest" description="Disordered" evidence="3">
    <location>
        <begin position="32"/>
        <end position="55"/>
    </location>
</feature>
<keyword evidence="6" id="KW-1185">Reference proteome</keyword>
<sequence>MGCIESKKTIEVITDSDIKLVCNLDVFGDKNEPERVSGGGSADDAITTTTTTTTTKKQKNKLKYDPRVTAKYELKGTMGEGSFTSVVWVENRQTKQPYAIKIFDAKEGREAFEAELTILRRVRSPFIIRLVEVFENVDKMYMVMELATGGSLMDRIMERGPCGEKEAIRVLKMVLEGVRYLHHLGITHRDLKPDNMLFYHPGADSKLMITDFGLAHARGTADATFMSTICGTPEYIAPEMVLWQAYTSAVDLWAVGVVAFIILRGDFPFYHVNRSKLYKKILRGSFSMDDEGWSKVTERAKEFISKLLEVDPQRRMTAAAALAHPWLRSHAHTSSRPSQDVTSGGDWSCKSSTHSSQSACSGSLRAGRGRKVTPGDLPEPRHHAHRT</sequence>